<dbReference type="OrthoDB" id="9809693at2"/>
<dbReference type="Gene3D" id="1.10.10.1550">
    <property type="entry name" value="ROS/MUCR transcriptional regulator protein"/>
    <property type="match status" value="1"/>
</dbReference>
<sequence>MDEDTNATKEEVDLLELTAHIVSAYVAKNRLPASGLGELIASVASSIGGLNQPPAPPAAPPVPAVNPRRSVTPDYIICLEDGKKFKSLKRHIGVHFGLSPEAYRTKWGLPADYPMVAPNYAASRSELAKSIGLGRKAEAVPVKPARGRKAKAPT</sequence>
<dbReference type="GO" id="GO:0008270">
    <property type="term" value="F:zinc ion binding"/>
    <property type="evidence" value="ECO:0007669"/>
    <property type="project" value="InterPro"/>
</dbReference>
<dbReference type="RefSeq" id="WP_124998206.1">
    <property type="nucleotide sequence ID" value="NZ_RQXT01000011.1"/>
</dbReference>
<comment type="similarity">
    <text evidence="1">Belongs to the ros/MucR family.</text>
</comment>
<comment type="caution">
    <text evidence="2">The sequence shown here is derived from an EMBL/GenBank/DDBJ whole genome shotgun (WGS) entry which is preliminary data.</text>
</comment>
<dbReference type="Pfam" id="PF05443">
    <property type="entry name" value="ROS_MUCR"/>
    <property type="match status" value="1"/>
</dbReference>
<protein>
    <submittedName>
        <fullName evidence="2">Transcriptional regulator</fullName>
    </submittedName>
</protein>
<evidence type="ECO:0000256" key="1">
    <source>
        <dbReference type="ARBA" id="ARBA00007031"/>
    </source>
</evidence>
<proteinExistence type="inferred from homology"/>
<reference evidence="2 3" key="1">
    <citation type="submission" date="2018-11" db="EMBL/GenBank/DDBJ databases">
        <title>the genome of Mesorhizobium tamadayense DSM 28320.</title>
        <authorList>
            <person name="Gao J."/>
        </authorList>
    </citation>
    <scope>NUCLEOTIDE SEQUENCE [LARGE SCALE GENOMIC DNA]</scope>
    <source>
        <strain evidence="2 3">DSM 28320</strain>
    </source>
</reference>
<dbReference type="AlphaFoldDB" id="A0A3P3FXY1"/>
<dbReference type="Proteomes" id="UP000273786">
    <property type="component" value="Unassembled WGS sequence"/>
</dbReference>
<dbReference type="GO" id="GO:0003677">
    <property type="term" value="F:DNA binding"/>
    <property type="evidence" value="ECO:0007669"/>
    <property type="project" value="InterPro"/>
</dbReference>
<dbReference type="GO" id="GO:0006355">
    <property type="term" value="P:regulation of DNA-templated transcription"/>
    <property type="evidence" value="ECO:0007669"/>
    <property type="project" value="InterPro"/>
</dbReference>
<organism evidence="2 3">
    <name type="scientific">Mesorhizobium tamadayense</name>
    <dbReference type="NCBI Taxonomy" id="425306"/>
    <lineage>
        <taxon>Bacteria</taxon>
        <taxon>Pseudomonadati</taxon>
        <taxon>Pseudomonadota</taxon>
        <taxon>Alphaproteobacteria</taxon>
        <taxon>Hyphomicrobiales</taxon>
        <taxon>Phyllobacteriaceae</taxon>
        <taxon>Mesorhizobium</taxon>
    </lineage>
</organism>
<name>A0A3P3FXY1_9HYPH</name>
<dbReference type="EMBL" id="RQXT01000011">
    <property type="protein sequence ID" value="RRI02599.1"/>
    <property type="molecule type" value="Genomic_DNA"/>
</dbReference>
<evidence type="ECO:0000313" key="3">
    <source>
        <dbReference type="Proteomes" id="UP000273786"/>
    </source>
</evidence>
<evidence type="ECO:0000313" key="2">
    <source>
        <dbReference type="EMBL" id="RRI02599.1"/>
    </source>
</evidence>
<accession>A0A3P3FXY1</accession>
<keyword evidence="3" id="KW-1185">Reference proteome</keyword>
<dbReference type="InterPro" id="IPR008807">
    <property type="entry name" value="ROS_MUCR"/>
</dbReference>
<dbReference type="InterPro" id="IPR041920">
    <property type="entry name" value="ROS/MUCR_sf"/>
</dbReference>
<gene>
    <name evidence="2" type="ORF">EH240_11395</name>
</gene>